<dbReference type="OrthoDB" id="5500861at2"/>
<keyword evidence="1" id="KW-0732">Signal</keyword>
<dbReference type="RefSeq" id="WP_061607445.1">
    <property type="nucleotide sequence ID" value="NZ_JEMA01000374.1"/>
</dbReference>
<comment type="caution">
    <text evidence="2">The sequence shown here is derived from an EMBL/GenBank/DDBJ whole genome shotgun (WGS) entry which is preliminary data.</text>
</comment>
<sequence length="299" mass="31848">MARRRALAAAALAVAAAPVLVPAAAVAQDPADLPPPAIEPPAISSGVDLLQKRSYWARSAAARPFVSAVLELGVIYFRPSLALGVGRPHWSWIGIEGYSSVSPSGGAEYVGLRAALPSLEIRGGARYAFSTTQYFLEPRASYTRRDTELMLGPRSRYIAGELEVSGSIPLLGGSLFGVATGYAVLGTPEGYYLYEEALHAVMKPPYLYRARLGYMAEMDRFGELRLGAAAEVLGNPGREGAVVRIGPLLAVSLTHHLDAVGTVMVVAATPDRLGLLGADLGQLGLRYRWATGDRWPEFP</sequence>
<name>A0A150QSC9_SORCE</name>
<dbReference type="AlphaFoldDB" id="A0A150QSC9"/>
<gene>
    <name evidence="2" type="ORF">BE15_21205</name>
</gene>
<dbReference type="Proteomes" id="UP000075260">
    <property type="component" value="Unassembled WGS sequence"/>
</dbReference>
<accession>A0A150QSC9</accession>
<protein>
    <recommendedName>
        <fullName evidence="4">Secreted protein</fullName>
    </recommendedName>
</protein>
<feature type="signal peptide" evidence="1">
    <location>
        <begin position="1"/>
        <end position="27"/>
    </location>
</feature>
<evidence type="ECO:0008006" key="4">
    <source>
        <dbReference type="Google" id="ProtNLM"/>
    </source>
</evidence>
<proteinExistence type="predicted"/>
<dbReference type="EMBL" id="JEMA01000374">
    <property type="protein sequence ID" value="KYF70762.1"/>
    <property type="molecule type" value="Genomic_DNA"/>
</dbReference>
<evidence type="ECO:0000256" key="1">
    <source>
        <dbReference type="SAM" id="SignalP"/>
    </source>
</evidence>
<evidence type="ECO:0000313" key="2">
    <source>
        <dbReference type="EMBL" id="KYF70762.1"/>
    </source>
</evidence>
<evidence type="ECO:0000313" key="3">
    <source>
        <dbReference type="Proteomes" id="UP000075260"/>
    </source>
</evidence>
<reference evidence="2 3" key="1">
    <citation type="submission" date="2014-02" db="EMBL/GenBank/DDBJ databases">
        <title>The small core and large imbalanced accessory genome model reveals a collaborative survival strategy of Sorangium cellulosum strains in nature.</title>
        <authorList>
            <person name="Han K."/>
            <person name="Peng R."/>
            <person name="Blom J."/>
            <person name="Li Y.-Z."/>
        </authorList>
    </citation>
    <scope>NUCLEOTIDE SEQUENCE [LARGE SCALE GENOMIC DNA]</scope>
    <source>
        <strain evidence="2 3">So0008-312</strain>
    </source>
</reference>
<feature type="chain" id="PRO_5007567232" description="Secreted protein" evidence="1">
    <location>
        <begin position="28"/>
        <end position="299"/>
    </location>
</feature>
<organism evidence="2 3">
    <name type="scientific">Sorangium cellulosum</name>
    <name type="common">Polyangium cellulosum</name>
    <dbReference type="NCBI Taxonomy" id="56"/>
    <lineage>
        <taxon>Bacteria</taxon>
        <taxon>Pseudomonadati</taxon>
        <taxon>Myxococcota</taxon>
        <taxon>Polyangia</taxon>
        <taxon>Polyangiales</taxon>
        <taxon>Polyangiaceae</taxon>
        <taxon>Sorangium</taxon>
    </lineage>
</organism>